<dbReference type="AlphaFoldDB" id="A0A372M8S7"/>
<evidence type="ECO:0000313" key="3">
    <source>
        <dbReference type="Proteomes" id="UP000263094"/>
    </source>
</evidence>
<evidence type="ECO:0000259" key="1">
    <source>
        <dbReference type="Pfam" id="PF12680"/>
    </source>
</evidence>
<dbReference type="EMBL" id="QUAK01000038">
    <property type="protein sequence ID" value="RFU87326.1"/>
    <property type="molecule type" value="Genomic_DNA"/>
</dbReference>
<comment type="caution">
    <text evidence="2">The sequence shown here is derived from an EMBL/GenBank/DDBJ whole genome shotgun (WGS) entry which is preliminary data.</text>
</comment>
<dbReference type="SUPFAM" id="SSF54427">
    <property type="entry name" value="NTF2-like"/>
    <property type="match status" value="1"/>
</dbReference>
<reference evidence="2 3" key="1">
    <citation type="submission" date="2018-08" db="EMBL/GenBank/DDBJ databases">
        <title>Isolation, diversity and antifungal activity of Actinobacteria from wheat.</title>
        <authorList>
            <person name="Han C."/>
        </authorList>
    </citation>
    <scope>NUCLEOTIDE SEQUENCE [LARGE SCALE GENOMIC DNA]</scope>
    <source>
        <strain evidence="2 3">NEAU-YY421</strain>
    </source>
</reference>
<dbReference type="OrthoDB" id="3687006at2"/>
<keyword evidence="3" id="KW-1185">Reference proteome</keyword>
<evidence type="ECO:0000313" key="2">
    <source>
        <dbReference type="EMBL" id="RFU87326.1"/>
    </source>
</evidence>
<protein>
    <recommendedName>
        <fullName evidence="1">SnoaL-like domain-containing protein</fullName>
    </recommendedName>
</protein>
<sequence>MIGLARELAEAKSRQDVTAALALCHPEMTLQAPAFGTTAHGHAANERALTSFFRTFPDYAVEPAGDVGHHGTLACWGTARMTLTGARFGEAPNGLRAELPVFLHFTFRDGLIASERFFFDLSELCAQSGISTDKARHALFGGSAELGAVGSGR</sequence>
<name>A0A372M8S7_9ACTN</name>
<dbReference type="InterPro" id="IPR032710">
    <property type="entry name" value="NTF2-like_dom_sf"/>
</dbReference>
<dbReference type="Proteomes" id="UP000263094">
    <property type="component" value="Unassembled WGS sequence"/>
</dbReference>
<gene>
    <name evidence="2" type="ORF">DY218_07955</name>
</gene>
<proteinExistence type="predicted"/>
<dbReference type="Gene3D" id="3.10.450.50">
    <property type="match status" value="1"/>
</dbReference>
<accession>A0A372M8S7</accession>
<dbReference type="Pfam" id="PF12680">
    <property type="entry name" value="SnoaL_2"/>
    <property type="match status" value="1"/>
</dbReference>
<feature type="domain" description="SnoaL-like" evidence="1">
    <location>
        <begin position="6"/>
        <end position="114"/>
    </location>
</feature>
<dbReference type="InterPro" id="IPR037401">
    <property type="entry name" value="SnoaL-like"/>
</dbReference>
<organism evidence="2 3">
    <name type="scientific">Streptomyces triticagri</name>
    <dbReference type="NCBI Taxonomy" id="2293568"/>
    <lineage>
        <taxon>Bacteria</taxon>
        <taxon>Bacillati</taxon>
        <taxon>Actinomycetota</taxon>
        <taxon>Actinomycetes</taxon>
        <taxon>Kitasatosporales</taxon>
        <taxon>Streptomycetaceae</taxon>
        <taxon>Streptomyces</taxon>
    </lineage>
</organism>